<dbReference type="RefSeq" id="WP_273600021.1">
    <property type="nucleotide sequence ID" value="NZ_JAQQXT010000004.1"/>
</dbReference>
<protein>
    <submittedName>
        <fullName evidence="2">Low molecular weight protein tyrosine phosphatase family protein</fullName>
    </submittedName>
</protein>
<reference evidence="2 3" key="1">
    <citation type="submission" date="2022-10" db="EMBL/GenBank/DDBJ databases">
        <title>Paucibacter sp. hw1 Genome sequencing.</title>
        <authorList>
            <person name="Park S."/>
        </authorList>
    </citation>
    <scope>NUCLEOTIDE SEQUENCE [LARGE SCALE GENOMIC DNA]</scope>
    <source>
        <strain evidence="3">hw1</strain>
    </source>
</reference>
<evidence type="ECO:0000313" key="3">
    <source>
        <dbReference type="Proteomes" id="UP001221189"/>
    </source>
</evidence>
<sequence>MLHVLFVCSQNKLRSPTAEQVFSTWPGVECTSAGTNRGARNPLTSELVEWADLILVMEKQHQRKLAEKFRAQLSGKRVACLGIPDNYAFMEDALVELLQRKVEPYLARSGAGR</sequence>
<comment type="caution">
    <text evidence="2">The sequence shown here is derived from an EMBL/GenBank/DDBJ whole genome shotgun (WGS) entry which is preliminary data.</text>
</comment>
<dbReference type="SMART" id="SM00226">
    <property type="entry name" value="LMWPc"/>
    <property type="match status" value="1"/>
</dbReference>
<dbReference type="InterPro" id="IPR023485">
    <property type="entry name" value="Ptyr_pPase"/>
</dbReference>
<dbReference type="Gene3D" id="3.40.50.2300">
    <property type="match status" value="2"/>
</dbReference>
<organism evidence="2 3">
    <name type="scientific">Roseateles albus</name>
    <dbReference type="NCBI Taxonomy" id="2987525"/>
    <lineage>
        <taxon>Bacteria</taxon>
        <taxon>Pseudomonadati</taxon>
        <taxon>Pseudomonadota</taxon>
        <taxon>Betaproteobacteria</taxon>
        <taxon>Burkholderiales</taxon>
        <taxon>Sphaerotilaceae</taxon>
        <taxon>Roseateles</taxon>
    </lineage>
</organism>
<dbReference type="InterPro" id="IPR016919">
    <property type="entry name" value="UCP029416_PTP"/>
</dbReference>
<evidence type="ECO:0000259" key="1">
    <source>
        <dbReference type="SMART" id="SM00226"/>
    </source>
</evidence>
<dbReference type="InterPro" id="IPR036196">
    <property type="entry name" value="Ptyr_pPase_sf"/>
</dbReference>
<proteinExistence type="predicted"/>
<name>A0ABT5KG15_9BURK</name>
<gene>
    <name evidence="2" type="ORF">PRZ03_09165</name>
</gene>
<evidence type="ECO:0000313" key="2">
    <source>
        <dbReference type="EMBL" id="MDC8771736.1"/>
    </source>
</evidence>
<dbReference type="EMBL" id="JAQQXT010000004">
    <property type="protein sequence ID" value="MDC8771736.1"/>
    <property type="molecule type" value="Genomic_DNA"/>
</dbReference>
<dbReference type="SUPFAM" id="SSF52788">
    <property type="entry name" value="Phosphotyrosine protein phosphatases I"/>
    <property type="match status" value="1"/>
</dbReference>
<dbReference type="PIRSF" id="PIRSF029416">
    <property type="entry name" value="UCP029416_PTP"/>
    <property type="match status" value="1"/>
</dbReference>
<accession>A0ABT5KG15</accession>
<feature type="domain" description="Phosphotyrosine protein phosphatase I" evidence="1">
    <location>
        <begin position="2"/>
        <end position="108"/>
    </location>
</feature>
<dbReference type="Proteomes" id="UP001221189">
    <property type="component" value="Unassembled WGS sequence"/>
</dbReference>
<keyword evidence="3" id="KW-1185">Reference proteome</keyword>